<dbReference type="Proteomes" id="UP000015101">
    <property type="component" value="Unassembled WGS sequence"/>
</dbReference>
<feature type="domain" description="G protein-regulated inducer of neurite outgrowth C-terminal" evidence="3">
    <location>
        <begin position="330"/>
        <end position="401"/>
    </location>
</feature>
<proteinExistence type="predicted"/>
<evidence type="ECO:0000256" key="1">
    <source>
        <dbReference type="ARBA" id="ARBA00002358"/>
    </source>
</evidence>
<dbReference type="EMBL" id="AMQM01001526">
    <property type="status" value="NOT_ANNOTATED_CDS"/>
    <property type="molecule type" value="Genomic_DNA"/>
</dbReference>
<dbReference type="KEGG" id="hro:HELRODRAFT_164068"/>
<reference evidence="6" key="1">
    <citation type="submission" date="2012-12" db="EMBL/GenBank/DDBJ databases">
        <authorList>
            <person name="Hellsten U."/>
            <person name="Grimwood J."/>
            <person name="Chapman J.A."/>
            <person name="Shapiro H."/>
            <person name="Aerts A."/>
            <person name="Otillar R.P."/>
            <person name="Terry A.Y."/>
            <person name="Boore J.L."/>
            <person name="Simakov O."/>
            <person name="Marletaz F."/>
            <person name="Cho S.-J."/>
            <person name="Edsinger-Gonzales E."/>
            <person name="Havlak P."/>
            <person name="Kuo D.-H."/>
            <person name="Larsson T."/>
            <person name="Lv J."/>
            <person name="Arendt D."/>
            <person name="Savage R."/>
            <person name="Osoegawa K."/>
            <person name="de Jong P."/>
            <person name="Lindberg D.R."/>
            <person name="Seaver E.C."/>
            <person name="Weisblat D.A."/>
            <person name="Putnam N.H."/>
            <person name="Grigoriev I.V."/>
            <person name="Rokhsar D.S."/>
        </authorList>
    </citation>
    <scope>NUCLEOTIDE SEQUENCE</scope>
</reference>
<dbReference type="CTD" id="20200354"/>
<protein>
    <recommendedName>
        <fullName evidence="3">G protein-regulated inducer of neurite outgrowth C-terminal domain-containing protein</fullName>
    </recommendedName>
</protein>
<gene>
    <name evidence="5" type="primary">20200354</name>
    <name evidence="4" type="ORF">HELRODRAFT_164068</name>
</gene>
<dbReference type="InParanoid" id="T1EUV4"/>
<evidence type="ECO:0000256" key="2">
    <source>
        <dbReference type="SAM" id="MobiDB-lite"/>
    </source>
</evidence>
<accession>T1EUV4</accession>
<keyword evidence="6" id="KW-1185">Reference proteome</keyword>
<evidence type="ECO:0000259" key="3">
    <source>
        <dbReference type="Pfam" id="PF15235"/>
    </source>
</evidence>
<evidence type="ECO:0000313" key="4">
    <source>
        <dbReference type="EMBL" id="ESN94261.1"/>
    </source>
</evidence>
<dbReference type="GeneID" id="20200354"/>
<feature type="compositionally biased region" description="Low complexity" evidence="2">
    <location>
        <begin position="278"/>
        <end position="288"/>
    </location>
</feature>
<sequence length="441" mass="50073">MSLADKRSKYQRSQTLSYIRINKSQQKQSQSSDSSVSLEKISKNTLLPQSPANRTETKTETPISTRSLTPRSQNEQQSLFSNENIKLPQKWINSSLNQSVKVRPKSLTRKISYNEFHHSSSILSCSKSSNGSINIFNRVKDKIVETVYHTQDMPHWAAIVQEKRQKAANEYEAKIVDTLSRERSNEISQKNCKLLISSTETNEPISQKDSSIITKREKARQGFRRRSISQDSYPQNLLLPKAGTLTAKQSNEGITCSFGDFQAILQEFNNYMRESKGASKSSSTASNFSKHEDQTHCVKTPSDNTPNVINESTITQKVKSSAEKNSKESTFLHEFSLARIAETDCTARNSFDAVEVEYDENGQTWGVYGAEIDPEILGNAIQLHLQRLIDQKLNINESEKKPIRPNRKYEMKQMSSEASCFVSKFFCFIKKKSCDVNITDE</sequence>
<dbReference type="eggNOG" id="ENOG502QTMW">
    <property type="taxonomic scope" value="Eukaryota"/>
</dbReference>
<reference evidence="4 6" key="2">
    <citation type="journal article" date="2013" name="Nature">
        <title>Insights into bilaterian evolution from three spiralian genomes.</title>
        <authorList>
            <person name="Simakov O."/>
            <person name="Marletaz F."/>
            <person name="Cho S.J."/>
            <person name="Edsinger-Gonzales E."/>
            <person name="Havlak P."/>
            <person name="Hellsten U."/>
            <person name="Kuo D.H."/>
            <person name="Larsson T."/>
            <person name="Lv J."/>
            <person name="Arendt D."/>
            <person name="Savage R."/>
            <person name="Osoegawa K."/>
            <person name="de Jong P."/>
            <person name="Grimwood J."/>
            <person name="Chapman J.A."/>
            <person name="Shapiro H."/>
            <person name="Aerts A."/>
            <person name="Otillar R.P."/>
            <person name="Terry A.Y."/>
            <person name="Boore J.L."/>
            <person name="Grigoriev I.V."/>
            <person name="Lindberg D.R."/>
            <person name="Seaver E.C."/>
            <person name="Weisblat D.A."/>
            <person name="Putnam N.H."/>
            <person name="Rokhsar D.S."/>
        </authorList>
    </citation>
    <scope>NUCLEOTIDE SEQUENCE</scope>
</reference>
<organism evidence="5 6">
    <name type="scientific">Helobdella robusta</name>
    <name type="common">Californian leech</name>
    <dbReference type="NCBI Taxonomy" id="6412"/>
    <lineage>
        <taxon>Eukaryota</taxon>
        <taxon>Metazoa</taxon>
        <taxon>Spiralia</taxon>
        <taxon>Lophotrochozoa</taxon>
        <taxon>Annelida</taxon>
        <taxon>Clitellata</taxon>
        <taxon>Hirudinea</taxon>
        <taxon>Rhynchobdellida</taxon>
        <taxon>Glossiphoniidae</taxon>
        <taxon>Helobdella</taxon>
    </lineage>
</organism>
<feature type="compositionally biased region" description="Polar residues" evidence="2">
    <location>
        <begin position="43"/>
        <end position="77"/>
    </location>
</feature>
<dbReference type="EnsemblMetazoa" id="HelroT164068">
    <property type="protein sequence ID" value="HelroP164068"/>
    <property type="gene ID" value="HelroG164068"/>
</dbReference>
<name>T1EUV4_HELRO</name>
<dbReference type="PANTHER" id="PTHR15718">
    <property type="entry name" value="G PROTEIN-REGULATED INDUCER OF NEURITE OUTGROWTH C-TERMINAL DOMAIN-CONTAINING PROTEIN"/>
    <property type="match status" value="1"/>
</dbReference>
<feature type="region of interest" description="Disordered" evidence="2">
    <location>
        <begin position="1"/>
        <end position="77"/>
    </location>
</feature>
<dbReference type="GO" id="GO:0031175">
    <property type="term" value="P:neuron projection development"/>
    <property type="evidence" value="ECO:0000318"/>
    <property type="project" value="GO_Central"/>
</dbReference>
<evidence type="ECO:0000313" key="6">
    <source>
        <dbReference type="Proteomes" id="UP000015101"/>
    </source>
</evidence>
<feature type="compositionally biased region" description="Low complexity" evidence="2">
    <location>
        <begin position="24"/>
        <end position="37"/>
    </location>
</feature>
<dbReference type="InterPro" id="IPR026646">
    <property type="entry name" value="GPRIN2-like/GPRIN3"/>
</dbReference>
<dbReference type="OMA" id="TEDIMGH"/>
<dbReference type="InterPro" id="IPR032745">
    <property type="entry name" value="GRIN_C"/>
</dbReference>
<dbReference type="PANTHER" id="PTHR15718:SF3">
    <property type="entry name" value="G PROTEIN-REGULATED INDUCER OF NEURITE OUTGROWTH C-TERMINAL DOMAIN-CONTAINING PROTEIN"/>
    <property type="match status" value="1"/>
</dbReference>
<feature type="region of interest" description="Disordered" evidence="2">
    <location>
        <begin position="276"/>
        <end position="309"/>
    </location>
</feature>
<dbReference type="AlphaFoldDB" id="T1EUV4"/>
<reference evidence="5" key="3">
    <citation type="submission" date="2015-06" db="UniProtKB">
        <authorList>
            <consortium name="EnsemblMetazoa"/>
        </authorList>
    </citation>
    <scope>IDENTIFICATION</scope>
</reference>
<evidence type="ECO:0000313" key="5">
    <source>
        <dbReference type="EnsemblMetazoa" id="HelroP164068"/>
    </source>
</evidence>
<dbReference type="Pfam" id="PF15235">
    <property type="entry name" value="GRIN_C"/>
    <property type="match status" value="1"/>
</dbReference>
<dbReference type="HOGENOM" id="CLU_621546_0_0_1"/>
<dbReference type="GO" id="GO:0005886">
    <property type="term" value="C:plasma membrane"/>
    <property type="evidence" value="ECO:0000318"/>
    <property type="project" value="GO_Central"/>
</dbReference>
<dbReference type="RefSeq" id="XP_009027363.1">
    <property type="nucleotide sequence ID" value="XM_009029115.1"/>
</dbReference>
<dbReference type="OrthoDB" id="10049175at2759"/>
<dbReference type="EMBL" id="KB097571">
    <property type="protein sequence ID" value="ESN94261.1"/>
    <property type="molecule type" value="Genomic_DNA"/>
</dbReference>
<comment type="function">
    <text evidence="1">May be involved in neurite outgrowth.</text>
</comment>
<feature type="region of interest" description="Disordered" evidence="2">
    <location>
        <begin position="206"/>
        <end position="227"/>
    </location>
</feature>